<keyword evidence="1" id="KW-0378">Hydrolase</keyword>
<name>A0A7C1FI46_9CHLR</name>
<dbReference type="InterPro" id="IPR011697">
    <property type="entry name" value="Peptidase_C26"/>
</dbReference>
<accession>A0A7C1FI46</accession>
<dbReference type="Pfam" id="PF07722">
    <property type="entry name" value="Peptidase_C26"/>
    <property type="match status" value="1"/>
</dbReference>
<dbReference type="AlphaFoldDB" id="A0A7C1FI46"/>
<sequence>MVRIGVTLHPTDSPDREELDRLAAQIVEGVQLAGGEAILIPPDLDERALYRCFSEIDGLLLSGGGDVDPRLYGEEPIAAVSGVDAHRDRTEITLTRWALDTGKPLFGICRGLQLLNVVCGGSLYQDVSQHEQALRHAYYPDFPHDHLAHEVTVANDSRLASILGVVRAEVNSLHHQACCVVAPGVKAVAWAPDGIVEALEVEGHPFAVAVQWHPEALLRRAESRALFAALVEASARR</sequence>
<gene>
    <name evidence="1" type="ORF">ENQ20_18220</name>
</gene>
<dbReference type="CDD" id="cd01745">
    <property type="entry name" value="GATase1_2"/>
    <property type="match status" value="1"/>
</dbReference>
<dbReference type="FunFam" id="3.40.50.880:FF:000030">
    <property type="entry name" value="Gamma-glutamyl-gamma-aminobutyrate hydrolase PuuD"/>
    <property type="match status" value="1"/>
</dbReference>
<dbReference type="SUPFAM" id="SSF52317">
    <property type="entry name" value="Class I glutamine amidotransferase-like"/>
    <property type="match status" value="1"/>
</dbReference>
<evidence type="ECO:0000313" key="1">
    <source>
        <dbReference type="EMBL" id="HDX33397.1"/>
    </source>
</evidence>
<dbReference type="GO" id="GO:0033969">
    <property type="term" value="F:gamma-glutamyl-gamma-aminobutyrate hydrolase activity"/>
    <property type="evidence" value="ECO:0007669"/>
    <property type="project" value="TreeGrafter"/>
</dbReference>
<dbReference type="EMBL" id="DSMG01000191">
    <property type="protein sequence ID" value="HDX33397.1"/>
    <property type="molecule type" value="Genomic_DNA"/>
</dbReference>
<reference evidence="1" key="1">
    <citation type="journal article" date="2020" name="mSystems">
        <title>Genome- and Community-Level Interaction Insights into Carbon Utilization and Element Cycling Functions of Hydrothermarchaeota in Hydrothermal Sediment.</title>
        <authorList>
            <person name="Zhou Z."/>
            <person name="Liu Y."/>
            <person name="Xu W."/>
            <person name="Pan J."/>
            <person name="Luo Z.H."/>
            <person name="Li M."/>
        </authorList>
    </citation>
    <scope>NUCLEOTIDE SEQUENCE [LARGE SCALE GENOMIC DNA]</scope>
    <source>
        <strain evidence="1">SpSt-289</strain>
    </source>
</reference>
<dbReference type="PROSITE" id="PS51273">
    <property type="entry name" value="GATASE_TYPE_1"/>
    <property type="match status" value="1"/>
</dbReference>
<comment type="caution">
    <text evidence="1">The sequence shown here is derived from an EMBL/GenBank/DDBJ whole genome shotgun (WGS) entry which is preliminary data.</text>
</comment>
<dbReference type="Gene3D" id="3.40.50.880">
    <property type="match status" value="1"/>
</dbReference>
<dbReference type="GO" id="GO:0006598">
    <property type="term" value="P:polyamine catabolic process"/>
    <property type="evidence" value="ECO:0007669"/>
    <property type="project" value="TreeGrafter"/>
</dbReference>
<organism evidence="1">
    <name type="scientific">Caldilinea aerophila</name>
    <dbReference type="NCBI Taxonomy" id="133453"/>
    <lineage>
        <taxon>Bacteria</taxon>
        <taxon>Bacillati</taxon>
        <taxon>Chloroflexota</taxon>
        <taxon>Caldilineae</taxon>
        <taxon>Caldilineales</taxon>
        <taxon>Caldilineaceae</taxon>
        <taxon>Caldilinea</taxon>
    </lineage>
</organism>
<dbReference type="InterPro" id="IPR029062">
    <property type="entry name" value="Class_I_gatase-like"/>
</dbReference>
<proteinExistence type="predicted"/>
<dbReference type="PANTHER" id="PTHR43235:SF1">
    <property type="entry name" value="GLUTAMINE AMIDOTRANSFERASE PB2B2.05-RELATED"/>
    <property type="match status" value="1"/>
</dbReference>
<dbReference type="InterPro" id="IPR044668">
    <property type="entry name" value="PuuD-like"/>
</dbReference>
<protein>
    <submittedName>
        <fullName evidence="1">Gamma-glutamyl-gamma-aminobutyrate hydrolase family protein</fullName>
    </submittedName>
</protein>
<dbReference type="GO" id="GO:0005829">
    <property type="term" value="C:cytosol"/>
    <property type="evidence" value="ECO:0007669"/>
    <property type="project" value="TreeGrafter"/>
</dbReference>
<dbReference type="PANTHER" id="PTHR43235">
    <property type="entry name" value="GLUTAMINE AMIDOTRANSFERASE PB2B2.05-RELATED"/>
    <property type="match status" value="1"/>
</dbReference>